<accession>A0AA86JMJ7</accession>
<dbReference type="Proteomes" id="UP001329151">
    <property type="component" value="Chromosome"/>
</dbReference>
<feature type="transmembrane region" description="Helical" evidence="1">
    <location>
        <begin position="132"/>
        <end position="152"/>
    </location>
</feature>
<dbReference type="InterPro" id="IPR039447">
    <property type="entry name" value="UreH-like_TM_dom"/>
</dbReference>
<protein>
    <recommendedName>
        <fullName evidence="2">Urease accessory protein UreH-like transmembrane domain-containing protein</fullName>
    </recommendedName>
</protein>
<dbReference type="Pfam" id="PF13386">
    <property type="entry name" value="DsbD_2"/>
    <property type="match status" value="1"/>
</dbReference>
<keyword evidence="1" id="KW-1133">Transmembrane helix</keyword>
<evidence type="ECO:0000256" key="1">
    <source>
        <dbReference type="SAM" id="Phobius"/>
    </source>
</evidence>
<feature type="transmembrane region" description="Helical" evidence="1">
    <location>
        <begin position="75"/>
        <end position="93"/>
    </location>
</feature>
<evidence type="ECO:0000259" key="2">
    <source>
        <dbReference type="Pfam" id="PF13386"/>
    </source>
</evidence>
<name>A0AA86JMJ7_9BURK</name>
<feature type="transmembrane region" description="Helical" evidence="1">
    <location>
        <begin position="159"/>
        <end position="179"/>
    </location>
</feature>
<proteinExistence type="predicted"/>
<dbReference type="RefSeq" id="WP_130557467.1">
    <property type="nucleotide sequence ID" value="NZ_AP028947.1"/>
</dbReference>
<feature type="transmembrane region" description="Helical" evidence="1">
    <location>
        <begin position="191"/>
        <end position="209"/>
    </location>
</feature>
<keyword evidence="1" id="KW-0812">Transmembrane</keyword>
<keyword evidence="4" id="KW-1185">Reference proteome</keyword>
<organism evidence="3 4">
    <name type="scientific">Limnobacter thiooxidans</name>
    <dbReference type="NCBI Taxonomy" id="131080"/>
    <lineage>
        <taxon>Bacteria</taxon>
        <taxon>Pseudomonadati</taxon>
        <taxon>Pseudomonadota</taxon>
        <taxon>Betaproteobacteria</taxon>
        <taxon>Burkholderiales</taxon>
        <taxon>Burkholderiaceae</taxon>
        <taxon>Limnobacter</taxon>
    </lineage>
</organism>
<feature type="domain" description="Urease accessory protein UreH-like transmembrane" evidence="2">
    <location>
        <begin position="10"/>
        <end position="204"/>
    </location>
</feature>
<dbReference type="PANTHER" id="PTHR42208">
    <property type="entry name" value="HEAVY METAL TRANSPORTER-RELATED"/>
    <property type="match status" value="1"/>
</dbReference>
<evidence type="ECO:0000313" key="4">
    <source>
        <dbReference type="Proteomes" id="UP001329151"/>
    </source>
</evidence>
<dbReference type="KEGG" id="lto:RGQ30_29580"/>
<feature type="transmembrane region" description="Helical" evidence="1">
    <location>
        <begin position="46"/>
        <end position="68"/>
    </location>
</feature>
<keyword evidence="1" id="KW-0472">Membrane</keyword>
<reference evidence="3 4" key="1">
    <citation type="submission" date="2023-10" db="EMBL/GenBank/DDBJ databases">
        <title>Complete Genome Sequence of Limnobacter thiooxidans CS-K2T, Isolated from freshwater lake sediments in Bavaria, Germany.</title>
        <authorList>
            <person name="Naruki M."/>
            <person name="Watanabe A."/>
            <person name="Warashina T."/>
            <person name="Morita T."/>
            <person name="Arakawa K."/>
        </authorList>
    </citation>
    <scope>NUCLEOTIDE SEQUENCE [LARGE SCALE GENOMIC DNA]</scope>
    <source>
        <strain evidence="3 4">CS-K2</strain>
    </source>
</reference>
<sequence>MVSLSLLASALALGLLAVPHCGSMCACQFAAPWLEKPMAFQSGRTLTYTAGGALAGGVSSSVLGLAASGARVFTALNWMLMVILFFSAVLLLWRGQPLGALVQQRIHLSPALQRRIGMAQKASAVNSLKAGLLWLFMPCGVLWAGLMLAYLAGSPFQGALVMAVFALTSGTGLQLFSRLRQTLATQVGDQLMMRSSGAVILLGIGLMVGRQAGWVPTPVWLQGLGFCL</sequence>
<gene>
    <name evidence="3" type="ORF">RGQ30_29580</name>
</gene>
<evidence type="ECO:0000313" key="3">
    <source>
        <dbReference type="EMBL" id="BET27457.1"/>
    </source>
</evidence>
<dbReference type="EMBL" id="AP028947">
    <property type="protein sequence ID" value="BET27457.1"/>
    <property type="molecule type" value="Genomic_DNA"/>
</dbReference>
<dbReference type="PANTHER" id="PTHR42208:SF1">
    <property type="entry name" value="HEAVY METAL TRANSPORTER"/>
    <property type="match status" value="1"/>
</dbReference>
<dbReference type="AlphaFoldDB" id="A0AA86JMJ7"/>